<evidence type="ECO:0000313" key="7">
    <source>
        <dbReference type="EMBL" id="BCJ96223.1"/>
    </source>
</evidence>
<dbReference type="SUPFAM" id="SSF51366">
    <property type="entry name" value="Ribulose-phoshate binding barrel"/>
    <property type="match status" value="1"/>
</dbReference>
<evidence type="ECO:0000256" key="1">
    <source>
        <dbReference type="ARBA" id="ARBA00009667"/>
    </source>
</evidence>
<dbReference type="Gene3D" id="3.20.20.70">
    <property type="entry name" value="Aldolase class I"/>
    <property type="match status" value="1"/>
</dbReference>
<keyword evidence="2 6" id="KW-0028">Amino-acid biosynthesis</keyword>
<evidence type="ECO:0000256" key="6">
    <source>
        <dbReference type="RuleBase" id="RU003657"/>
    </source>
</evidence>
<dbReference type="InterPro" id="IPR006062">
    <property type="entry name" value="His_biosynth"/>
</dbReference>
<evidence type="ECO:0000256" key="4">
    <source>
        <dbReference type="ARBA" id="ARBA00023235"/>
    </source>
</evidence>
<dbReference type="InterPro" id="IPR011858">
    <property type="entry name" value="His6/HISN3"/>
</dbReference>
<dbReference type="EMBL" id="AP023367">
    <property type="protein sequence ID" value="BCJ96223.1"/>
    <property type="molecule type" value="Genomic_DNA"/>
</dbReference>
<keyword evidence="3 6" id="KW-0368">Histidine biosynthesis</keyword>
<comment type="pathway">
    <text evidence="5">Amino-acid biosynthesis.</text>
</comment>
<dbReference type="GO" id="GO:0005737">
    <property type="term" value="C:cytoplasm"/>
    <property type="evidence" value="ECO:0007669"/>
    <property type="project" value="TreeGrafter"/>
</dbReference>
<protein>
    <submittedName>
        <fullName evidence="7">1-(5-phosphoribosyl)-5-((5-phosphoribosylamino)methylideneamino)imidazole-4-carboxamide isomerase</fullName>
    </submittedName>
</protein>
<keyword evidence="8" id="KW-1185">Reference proteome</keyword>
<keyword evidence="4 7" id="KW-0413">Isomerase</keyword>
<accession>A0A6S6QYC7</accession>
<dbReference type="Proteomes" id="UP000515561">
    <property type="component" value="Chromosome"/>
</dbReference>
<dbReference type="GO" id="GO:0000162">
    <property type="term" value="P:L-tryptophan biosynthetic process"/>
    <property type="evidence" value="ECO:0007669"/>
    <property type="project" value="TreeGrafter"/>
</dbReference>
<dbReference type="InterPro" id="IPR011060">
    <property type="entry name" value="RibuloseP-bd_barrel"/>
</dbReference>
<dbReference type="NCBIfam" id="TIGR02129">
    <property type="entry name" value="hisA_euk"/>
    <property type="match status" value="1"/>
</dbReference>
<name>A0A6S6QYC7_9FIRM</name>
<dbReference type="GO" id="GO:0003949">
    <property type="term" value="F:1-(5-phosphoribosyl)-5-[(5-phosphoribosylamino)methylideneamino]imidazole-4-carboxamide isomerase activity"/>
    <property type="evidence" value="ECO:0007669"/>
    <property type="project" value="InterPro"/>
</dbReference>
<dbReference type="PANTHER" id="PTHR43090">
    <property type="entry name" value="1-(5-PHOSPHORIBOSYL)-5-[(5-PHOSPHORIBOSYLAMINO)METHYLIDENEAMINO] IMIDAZOLE-4-CARBOXAMIDE ISOMERASE"/>
    <property type="match status" value="1"/>
</dbReference>
<dbReference type="RefSeq" id="WP_184091528.1">
    <property type="nucleotide sequence ID" value="NZ_AP023367.1"/>
</dbReference>
<evidence type="ECO:0000256" key="5">
    <source>
        <dbReference type="ARBA" id="ARBA00029440"/>
    </source>
</evidence>
<dbReference type="Pfam" id="PF00977">
    <property type="entry name" value="His_biosynth"/>
    <property type="match status" value="1"/>
</dbReference>
<organism evidence="7 8">
    <name type="scientific">Anaerocolumna cellulosilytica</name>
    <dbReference type="NCBI Taxonomy" id="433286"/>
    <lineage>
        <taxon>Bacteria</taxon>
        <taxon>Bacillati</taxon>
        <taxon>Bacillota</taxon>
        <taxon>Clostridia</taxon>
        <taxon>Lachnospirales</taxon>
        <taxon>Lachnospiraceae</taxon>
        <taxon>Anaerocolumna</taxon>
    </lineage>
</organism>
<sequence>MKFRPCIDIHNGKVKQIVGGSLSDLTEAALENFVSEQDAAFYANLYKKDNLKGGHIILLNPSGTEYYEEDCKQAEKALQAYPGGLQIGGGVTDENSMYFLNMGASHVIVTSFVFKDGKIHYDNLERLQKVTGKDRLVLDVSCRKKEGKYYIVTDRWQKFTEEIVSEETLKKLADYCDEFLVHAVDVEGKASGIETELVDLLGRWEGIPITYAGGVGTFKDLDDLKTLGRNRLDVTIGSALDLFGGKMEYGKILASLQE</sequence>
<dbReference type="InterPro" id="IPR013785">
    <property type="entry name" value="Aldolase_TIM"/>
</dbReference>
<evidence type="ECO:0000256" key="2">
    <source>
        <dbReference type="ARBA" id="ARBA00022605"/>
    </source>
</evidence>
<dbReference type="AlphaFoldDB" id="A0A6S6QYC7"/>
<dbReference type="GO" id="GO:0000105">
    <property type="term" value="P:L-histidine biosynthetic process"/>
    <property type="evidence" value="ECO:0007669"/>
    <property type="project" value="UniProtKB-KW"/>
</dbReference>
<proteinExistence type="inferred from homology"/>
<evidence type="ECO:0000313" key="8">
    <source>
        <dbReference type="Proteomes" id="UP000515561"/>
    </source>
</evidence>
<dbReference type="KEGG" id="acel:acsn021_37920"/>
<dbReference type="CDD" id="cd04723">
    <property type="entry name" value="HisA_HisF"/>
    <property type="match status" value="1"/>
</dbReference>
<reference evidence="7 8" key="1">
    <citation type="journal article" date="2016" name="Int. J. Syst. Evol. Microbiol.">
        <title>Descriptions of Anaerotaenia torta gen. nov., sp. nov. and Anaerocolumna cellulosilytica gen. nov., sp. nov. isolated from a methanogenic reactor of cattle waste.</title>
        <authorList>
            <person name="Uek A."/>
            <person name="Ohtaki Y."/>
            <person name="Kaku N."/>
            <person name="Ueki K."/>
        </authorList>
    </citation>
    <scope>NUCLEOTIDE SEQUENCE [LARGE SCALE GENOMIC DNA]</scope>
    <source>
        <strain evidence="7 8">SN021</strain>
    </source>
</reference>
<comment type="similarity">
    <text evidence="1 6">Belongs to the HisA/HisF family.</text>
</comment>
<evidence type="ECO:0000256" key="3">
    <source>
        <dbReference type="ARBA" id="ARBA00023102"/>
    </source>
</evidence>
<gene>
    <name evidence="7" type="ORF">acsn021_37920</name>
</gene>
<dbReference type="PANTHER" id="PTHR43090:SF2">
    <property type="entry name" value="1-(5-PHOSPHORIBOSYL)-5-[(5-PHOSPHORIBOSYLAMINO)METHYLIDENEAMINO] IMIDAZOLE-4-CARBOXAMIDE ISOMERASE"/>
    <property type="match status" value="1"/>
</dbReference>
<dbReference type="InterPro" id="IPR044524">
    <property type="entry name" value="Isoase_HisA-like"/>
</dbReference>